<name>A0AAV5SA38_9BILA</name>
<feature type="compositionally biased region" description="Low complexity" evidence="1">
    <location>
        <begin position="37"/>
        <end position="53"/>
    </location>
</feature>
<feature type="region of interest" description="Disordered" evidence="1">
    <location>
        <begin position="1"/>
        <end position="78"/>
    </location>
</feature>
<reference evidence="2" key="1">
    <citation type="submission" date="2023-10" db="EMBL/GenBank/DDBJ databases">
        <title>Genome assembly of Pristionchus species.</title>
        <authorList>
            <person name="Yoshida K."/>
            <person name="Sommer R.J."/>
        </authorList>
    </citation>
    <scope>NUCLEOTIDE SEQUENCE</scope>
    <source>
        <strain evidence="2">RS0144</strain>
    </source>
</reference>
<accession>A0AAV5SA38</accession>
<feature type="compositionally biased region" description="Basic and acidic residues" evidence="1">
    <location>
        <begin position="90"/>
        <end position="108"/>
    </location>
</feature>
<gene>
    <name evidence="2" type="ORF">PENTCL1PPCAC_1768</name>
</gene>
<dbReference type="AlphaFoldDB" id="A0AAV5SA38"/>
<proteinExistence type="predicted"/>
<keyword evidence="3" id="KW-1185">Reference proteome</keyword>
<feature type="compositionally biased region" description="Basic and acidic residues" evidence="1">
    <location>
        <begin position="116"/>
        <end position="125"/>
    </location>
</feature>
<feature type="non-terminal residue" evidence="2">
    <location>
        <position position="1"/>
    </location>
</feature>
<evidence type="ECO:0000313" key="2">
    <source>
        <dbReference type="EMBL" id="GMS79595.1"/>
    </source>
</evidence>
<feature type="compositionally biased region" description="Basic and acidic residues" evidence="1">
    <location>
        <begin position="1"/>
        <end position="17"/>
    </location>
</feature>
<dbReference type="EMBL" id="BTSX01000001">
    <property type="protein sequence ID" value="GMS79595.1"/>
    <property type="molecule type" value="Genomic_DNA"/>
</dbReference>
<evidence type="ECO:0000256" key="1">
    <source>
        <dbReference type="SAM" id="MobiDB-lite"/>
    </source>
</evidence>
<dbReference type="Proteomes" id="UP001432027">
    <property type="component" value="Unassembled WGS sequence"/>
</dbReference>
<protein>
    <submittedName>
        <fullName evidence="2">Uncharacterized protein</fullName>
    </submittedName>
</protein>
<feature type="region of interest" description="Disordered" evidence="1">
    <location>
        <begin position="90"/>
        <end position="125"/>
    </location>
</feature>
<organism evidence="2 3">
    <name type="scientific">Pristionchus entomophagus</name>
    <dbReference type="NCBI Taxonomy" id="358040"/>
    <lineage>
        <taxon>Eukaryota</taxon>
        <taxon>Metazoa</taxon>
        <taxon>Ecdysozoa</taxon>
        <taxon>Nematoda</taxon>
        <taxon>Chromadorea</taxon>
        <taxon>Rhabditida</taxon>
        <taxon>Rhabditina</taxon>
        <taxon>Diplogasteromorpha</taxon>
        <taxon>Diplogasteroidea</taxon>
        <taxon>Neodiplogasteridae</taxon>
        <taxon>Pristionchus</taxon>
    </lineage>
</organism>
<feature type="compositionally biased region" description="Basic and acidic residues" evidence="1">
    <location>
        <begin position="24"/>
        <end position="34"/>
    </location>
</feature>
<evidence type="ECO:0000313" key="3">
    <source>
        <dbReference type="Proteomes" id="UP001432027"/>
    </source>
</evidence>
<sequence>SQDKIDRCKEGRRERKEKEKRKKEKNEKKREPEPARGSTESSALTTTTATTGEVGYQGSQPKSDVLEETSAMAQPEDPDEVIAWEYEDAVDKKPSAGQKIKDIVDKSADVSNRSAKRADKMASRPIKESTLDRFMEKVKARQESRVRSGEKIARESECVFPDAVDAVR</sequence>
<comment type="caution">
    <text evidence="2">The sequence shown here is derived from an EMBL/GenBank/DDBJ whole genome shotgun (WGS) entry which is preliminary data.</text>
</comment>